<gene>
    <name evidence="2" type="ORF">CLV82_1544</name>
</gene>
<keyword evidence="3" id="KW-1185">Reference proteome</keyword>
<dbReference type="OrthoDB" id="977687at2"/>
<sequence length="219" mass="25691">MTAKASTAKSTPDAIISRFMNYVLEHGEIPVSVYKFCKENKIKEEEFYAFFGSFQGLEKAIWNTFYTKTESLLQKNKAYEQYDNREKLLTFFYTFFEMLTLNRSYVLLVLEGNKDRLNSLQQLSGLRRHIRAFGKMLAEDRNSERQYQISKFTPGLIAEGVWVQFLFLLKFWMNDSSAGFERTDVAIEKSVNTVFEVFDRAPFDSIIDFGKFLYGERMS</sequence>
<protein>
    <submittedName>
        <fullName evidence="2">AcrR family transcriptional regulator</fullName>
    </submittedName>
</protein>
<accession>A0A4R6TM03</accession>
<dbReference type="InterPro" id="IPR036271">
    <property type="entry name" value="Tet_transcr_reg_TetR-rel_C_sf"/>
</dbReference>
<name>A0A4R6TM03_9FLAO</name>
<evidence type="ECO:0000259" key="1">
    <source>
        <dbReference type="Pfam" id="PF17931"/>
    </source>
</evidence>
<dbReference type="Proteomes" id="UP000295468">
    <property type="component" value="Unassembled WGS sequence"/>
</dbReference>
<organism evidence="2 3">
    <name type="scientific">Zeaxanthinibacter enoshimensis</name>
    <dbReference type="NCBI Taxonomy" id="392009"/>
    <lineage>
        <taxon>Bacteria</taxon>
        <taxon>Pseudomonadati</taxon>
        <taxon>Bacteroidota</taxon>
        <taxon>Flavobacteriia</taxon>
        <taxon>Flavobacteriales</taxon>
        <taxon>Flavobacteriaceae</taxon>
        <taxon>Zeaxanthinibacter</taxon>
    </lineage>
</organism>
<evidence type="ECO:0000313" key="3">
    <source>
        <dbReference type="Proteomes" id="UP000295468"/>
    </source>
</evidence>
<proteinExistence type="predicted"/>
<dbReference type="AlphaFoldDB" id="A0A4R6TM03"/>
<feature type="domain" description="Tetracyclin repressor-like C-terminal" evidence="1">
    <location>
        <begin position="87"/>
        <end position="213"/>
    </location>
</feature>
<dbReference type="EMBL" id="SNYI01000002">
    <property type="protein sequence ID" value="TDQ30848.1"/>
    <property type="molecule type" value="Genomic_DNA"/>
</dbReference>
<comment type="caution">
    <text evidence="2">The sequence shown here is derived from an EMBL/GenBank/DDBJ whole genome shotgun (WGS) entry which is preliminary data.</text>
</comment>
<dbReference type="Gene3D" id="1.10.357.10">
    <property type="entry name" value="Tetracycline Repressor, domain 2"/>
    <property type="match status" value="1"/>
</dbReference>
<dbReference type="InterPro" id="IPR041673">
    <property type="entry name" value="TetR_C_23"/>
</dbReference>
<reference evidence="2 3" key="1">
    <citation type="submission" date="2019-03" db="EMBL/GenBank/DDBJ databases">
        <title>Genomic Encyclopedia of Archaeal and Bacterial Type Strains, Phase II (KMG-II): from individual species to whole genera.</title>
        <authorList>
            <person name="Goeker M."/>
        </authorList>
    </citation>
    <scope>NUCLEOTIDE SEQUENCE [LARGE SCALE GENOMIC DNA]</scope>
    <source>
        <strain evidence="2 3">DSM 18435</strain>
    </source>
</reference>
<dbReference type="Pfam" id="PF17931">
    <property type="entry name" value="TetR_C_23"/>
    <property type="match status" value="1"/>
</dbReference>
<evidence type="ECO:0000313" key="2">
    <source>
        <dbReference type="EMBL" id="TDQ30848.1"/>
    </source>
</evidence>
<dbReference type="SUPFAM" id="SSF48498">
    <property type="entry name" value="Tetracyclin repressor-like, C-terminal domain"/>
    <property type="match status" value="1"/>
</dbReference>